<gene>
    <name evidence="1" type="ORF">PZN02_000975</name>
</gene>
<evidence type="ECO:0000313" key="1">
    <source>
        <dbReference type="EMBL" id="WEX88490.1"/>
    </source>
</evidence>
<accession>A0ABY8DC76</accession>
<dbReference type="EMBL" id="CP120373">
    <property type="protein sequence ID" value="WEX88490.1"/>
    <property type="molecule type" value="Genomic_DNA"/>
</dbReference>
<keyword evidence="2" id="KW-1185">Reference proteome</keyword>
<sequence length="136" mass="14831">MAYIASLPEAIPYVLQSGLADPLRKPESMISLRSVLVPASTAMLLGISTGAALATESAPQFAQAYYDLPGVRAEDPLQDPPRVACEQVFVDRWAPFESSRGPGYDTVYKCREGDGPVFRGSRLPPSLERQKRGLNY</sequence>
<organism evidence="1 2">
    <name type="scientific">Sinorhizobium garamanticum</name>
    <dbReference type="NCBI Taxonomy" id="680247"/>
    <lineage>
        <taxon>Bacteria</taxon>
        <taxon>Pseudomonadati</taxon>
        <taxon>Pseudomonadota</taxon>
        <taxon>Alphaproteobacteria</taxon>
        <taxon>Hyphomicrobiales</taxon>
        <taxon>Rhizobiaceae</taxon>
        <taxon>Sinorhizobium/Ensifer group</taxon>
        <taxon>Sinorhizobium</taxon>
    </lineage>
</organism>
<evidence type="ECO:0000313" key="2">
    <source>
        <dbReference type="Proteomes" id="UP001229355"/>
    </source>
</evidence>
<protein>
    <submittedName>
        <fullName evidence="1">Uncharacterized protein</fullName>
    </submittedName>
</protein>
<dbReference type="RefSeq" id="WP_280660484.1">
    <property type="nucleotide sequence ID" value="NZ_CP120373.1"/>
</dbReference>
<name>A0ABY8DC76_9HYPH</name>
<proteinExistence type="predicted"/>
<reference evidence="1 2" key="1">
    <citation type="submission" date="2023-03" db="EMBL/GenBank/DDBJ databases">
        <authorList>
            <person name="Kaur S."/>
            <person name="Espinosa-Saiz D."/>
            <person name="Velazquez E."/>
            <person name="Menendez E."/>
            <person name="diCenzo G.C."/>
        </authorList>
    </citation>
    <scope>NUCLEOTIDE SEQUENCE [LARGE SCALE GENOMIC DNA]</scope>
    <source>
        <strain evidence="1 2">LMG 24692</strain>
    </source>
</reference>
<dbReference type="Proteomes" id="UP001229355">
    <property type="component" value="Chromosome 1"/>
</dbReference>